<evidence type="ECO:0000259" key="4">
    <source>
        <dbReference type="PROSITE" id="PS50915"/>
    </source>
</evidence>
<dbReference type="EMBL" id="JAHHUM010002418">
    <property type="protein sequence ID" value="KAK5603659.1"/>
    <property type="molecule type" value="Genomic_DNA"/>
</dbReference>
<evidence type="ECO:0000256" key="1">
    <source>
        <dbReference type="ARBA" id="ARBA00009646"/>
    </source>
</evidence>
<dbReference type="InterPro" id="IPR011024">
    <property type="entry name" value="G_crystallin-like"/>
</dbReference>
<feature type="region of interest" description="Disordered" evidence="3">
    <location>
        <begin position="1"/>
        <end position="31"/>
    </location>
</feature>
<feature type="domain" description="Beta/gamma crystallin 'Greek key'" evidence="4">
    <location>
        <begin position="76"/>
        <end position="118"/>
    </location>
</feature>
<evidence type="ECO:0000256" key="2">
    <source>
        <dbReference type="ARBA" id="ARBA00022737"/>
    </source>
</evidence>
<dbReference type="GO" id="GO:0007601">
    <property type="term" value="P:visual perception"/>
    <property type="evidence" value="ECO:0007669"/>
    <property type="project" value="TreeGrafter"/>
</dbReference>
<dbReference type="PANTHER" id="PTHR11818">
    <property type="entry name" value="BETA/GAMMA CRYSTALLIN"/>
    <property type="match status" value="1"/>
</dbReference>
<keyword evidence="6" id="KW-1185">Reference proteome</keyword>
<reference evidence="5 6" key="1">
    <citation type="submission" date="2021-06" db="EMBL/GenBank/DDBJ databases">
        <authorList>
            <person name="Palmer J.M."/>
        </authorList>
    </citation>
    <scope>NUCLEOTIDE SEQUENCE [LARGE SCALE GENOMIC DNA]</scope>
    <source>
        <strain evidence="5 6">MEX-2019</strain>
        <tissue evidence="5">Muscle</tissue>
    </source>
</reference>
<dbReference type="PRINTS" id="PR01367">
    <property type="entry name" value="BGCRYSTALLIN"/>
</dbReference>
<dbReference type="GO" id="GO:0005212">
    <property type="term" value="F:structural constituent of eye lens"/>
    <property type="evidence" value="ECO:0007669"/>
    <property type="project" value="TreeGrafter"/>
</dbReference>
<keyword evidence="2" id="KW-0677">Repeat</keyword>
<dbReference type="PANTHER" id="PTHR11818:SF126">
    <property type="entry name" value="CRYSTALLIN, GAMMA MX,-LIKE 2-RELATED"/>
    <property type="match status" value="1"/>
</dbReference>
<dbReference type="Gene3D" id="2.60.20.10">
    <property type="entry name" value="Crystallins"/>
    <property type="match status" value="1"/>
</dbReference>
<comment type="caution">
    <text evidence="5">The sequence shown here is derived from an EMBL/GenBank/DDBJ whole genome shotgun (WGS) entry which is preliminary data.</text>
</comment>
<proteinExistence type="inferred from homology"/>
<gene>
    <name evidence="5" type="ORF">CRENBAI_002977</name>
</gene>
<dbReference type="InterPro" id="IPR001064">
    <property type="entry name" value="Beta/gamma_crystallin"/>
</dbReference>
<accession>A0AAV9R1V7</accession>
<comment type="similarity">
    <text evidence="1">Belongs to the beta/gamma-crystallin family.</text>
</comment>
<evidence type="ECO:0000313" key="5">
    <source>
        <dbReference type="EMBL" id="KAK5603659.1"/>
    </source>
</evidence>
<name>A0AAV9R1V7_9TELE</name>
<dbReference type="SUPFAM" id="SSF49695">
    <property type="entry name" value="gamma-Crystallin-like"/>
    <property type="match status" value="1"/>
</dbReference>
<dbReference type="PROSITE" id="PS50915">
    <property type="entry name" value="CRYSTALLIN_BETA_GAMMA"/>
    <property type="match status" value="1"/>
</dbReference>
<organism evidence="5 6">
    <name type="scientific">Crenichthys baileyi</name>
    <name type="common">White River springfish</name>
    <dbReference type="NCBI Taxonomy" id="28760"/>
    <lineage>
        <taxon>Eukaryota</taxon>
        <taxon>Metazoa</taxon>
        <taxon>Chordata</taxon>
        <taxon>Craniata</taxon>
        <taxon>Vertebrata</taxon>
        <taxon>Euteleostomi</taxon>
        <taxon>Actinopterygii</taxon>
        <taxon>Neopterygii</taxon>
        <taxon>Teleostei</taxon>
        <taxon>Neoteleostei</taxon>
        <taxon>Acanthomorphata</taxon>
        <taxon>Ovalentaria</taxon>
        <taxon>Atherinomorphae</taxon>
        <taxon>Cyprinodontiformes</taxon>
        <taxon>Goodeidae</taxon>
        <taxon>Crenichthys</taxon>
    </lineage>
</organism>
<dbReference type="Pfam" id="PF00030">
    <property type="entry name" value="Crystall"/>
    <property type="match status" value="1"/>
</dbReference>
<dbReference type="Proteomes" id="UP001311232">
    <property type="component" value="Unassembled WGS sequence"/>
</dbReference>
<sequence length="120" mass="13709">MESFQQTANLDIDHRPGENPARGLQGINPLWESGTQNSDCVLRESEFPRKVLQLQGDSADLFSFISRCNSVKVQGGWWVLYECSNFSGYQYIIGSGEYIDYGQWMGFNDSIRSCKIIRKK</sequence>
<evidence type="ECO:0000313" key="6">
    <source>
        <dbReference type="Proteomes" id="UP001311232"/>
    </source>
</evidence>
<dbReference type="SMART" id="SM00247">
    <property type="entry name" value="XTALbg"/>
    <property type="match status" value="1"/>
</dbReference>
<dbReference type="AlphaFoldDB" id="A0AAV9R1V7"/>
<protein>
    <recommendedName>
        <fullName evidence="4">Beta/gamma crystallin 'Greek key' domain-containing protein</fullName>
    </recommendedName>
</protein>
<dbReference type="InterPro" id="IPR050252">
    <property type="entry name" value="Beta/Gamma-Crystallin"/>
</dbReference>
<evidence type="ECO:0000256" key="3">
    <source>
        <dbReference type="SAM" id="MobiDB-lite"/>
    </source>
</evidence>
<dbReference type="GO" id="GO:0002088">
    <property type="term" value="P:lens development in camera-type eye"/>
    <property type="evidence" value="ECO:0007669"/>
    <property type="project" value="TreeGrafter"/>
</dbReference>